<keyword evidence="3" id="KW-0547">Nucleotide-binding</keyword>
<evidence type="ECO:0000256" key="2">
    <source>
        <dbReference type="ARBA" id="ARBA00022679"/>
    </source>
</evidence>
<dbReference type="InterPro" id="IPR004166">
    <property type="entry name" value="a-kinase_dom"/>
</dbReference>
<dbReference type="PANTHER" id="PTHR45992">
    <property type="entry name" value="EUKARYOTIC ELONGATION FACTOR 2 KINASE-RELATED"/>
    <property type="match status" value="1"/>
</dbReference>
<proteinExistence type="predicted"/>
<dbReference type="OrthoDB" id="301415at2759"/>
<evidence type="ECO:0000256" key="5">
    <source>
        <dbReference type="ARBA" id="ARBA00022840"/>
    </source>
</evidence>
<reference evidence="7 8" key="1">
    <citation type="journal article" date="2017" name="Nat. Ecol. Evol.">
        <title>Scallop genome provides insights into evolution of bilaterian karyotype and development.</title>
        <authorList>
            <person name="Wang S."/>
            <person name="Zhang J."/>
            <person name="Jiao W."/>
            <person name="Li J."/>
            <person name="Xun X."/>
            <person name="Sun Y."/>
            <person name="Guo X."/>
            <person name="Huan P."/>
            <person name="Dong B."/>
            <person name="Zhang L."/>
            <person name="Hu X."/>
            <person name="Sun X."/>
            <person name="Wang J."/>
            <person name="Zhao C."/>
            <person name="Wang Y."/>
            <person name="Wang D."/>
            <person name="Huang X."/>
            <person name="Wang R."/>
            <person name="Lv J."/>
            <person name="Li Y."/>
            <person name="Zhang Z."/>
            <person name="Liu B."/>
            <person name="Lu W."/>
            <person name="Hui Y."/>
            <person name="Liang J."/>
            <person name="Zhou Z."/>
            <person name="Hou R."/>
            <person name="Li X."/>
            <person name="Liu Y."/>
            <person name="Li H."/>
            <person name="Ning X."/>
            <person name="Lin Y."/>
            <person name="Zhao L."/>
            <person name="Xing Q."/>
            <person name="Dou J."/>
            <person name="Li Y."/>
            <person name="Mao J."/>
            <person name="Guo H."/>
            <person name="Dou H."/>
            <person name="Li T."/>
            <person name="Mu C."/>
            <person name="Jiang W."/>
            <person name="Fu Q."/>
            <person name="Fu X."/>
            <person name="Miao Y."/>
            <person name="Liu J."/>
            <person name="Yu Q."/>
            <person name="Li R."/>
            <person name="Liao H."/>
            <person name="Li X."/>
            <person name="Kong Y."/>
            <person name="Jiang Z."/>
            <person name="Chourrout D."/>
            <person name="Li R."/>
            <person name="Bao Z."/>
        </authorList>
    </citation>
    <scope>NUCLEOTIDE SEQUENCE [LARGE SCALE GENOMIC DNA]</scope>
    <source>
        <strain evidence="7 8">PY_sf001</strain>
    </source>
</reference>
<evidence type="ECO:0000256" key="4">
    <source>
        <dbReference type="ARBA" id="ARBA00022777"/>
    </source>
</evidence>
<keyword evidence="8" id="KW-1185">Reference proteome</keyword>
<dbReference type="InterPro" id="IPR051852">
    <property type="entry name" value="Alpha-type_PK"/>
</dbReference>
<dbReference type="SMART" id="SM00811">
    <property type="entry name" value="Alpha_kinase"/>
    <property type="match status" value="1"/>
</dbReference>
<keyword evidence="1" id="KW-0723">Serine/threonine-protein kinase</keyword>
<evidence type="ECO:0000313" key="8">
    <source>
        <dbReference type="Proteomes" id="UP000242188"/>
    </source>
</evidence>
<feature type="domain" description="Alpha-type protein kinase" evidence="6">
    <location>
        <begin position="1"/>
        <end position="242"/>
    </location>
</feature>
<dbReference type="PROSITE" id="PS51158">
    <property type="entry name" value="ALPHA_KINASE"/>
    <property type="match status" value="1"/>
</dbReference>
<keyword evidence="5" id="KW-0067">ATP-binding</keyword>
<name>A0A210PNB5_MIZYE</name>
<dbReference type="Gene3D" id="3.20.200.10">
    <property type="entry name" value="MHCK/EF2 kinase"/>
    <property type="match status" value="1"/>
</dbReference>
<dbReference type="EMBL" id="NEDP02005575">
    <property type="protein sequence ID" value="OWF37995.1"/>
    <property type="molecule type" value="Genomic_DNA"/>
</dbReference>
<evidence type="ECO:0000256" key="3">
    <source>
        <dbReference type="ARBA" id="ARBA00022741"/>
    </source>
</evidence>
<protein>
    <submittedName>
        <fullName evidence="7">Alpha-protein kinase 1</fullName>
    </submittedName>
</protein>
<dbReference type="AlphaFoldDB" id="A0A210PNB5"/>
<evidence type="ECO:0000256" key="1">
    <source>
        <dbReference type="ARBA" id="ARBA00022527"/>
    </source>
</evidence>
<keyword evidence="4 7" id="KW-0418">Kinase</keyword>
<organism evidence="7 8">
    <name type="scientific">Mizuhopecten yessoensis</name>
    <name type="common">Japanese scallop</name>
    <name type="synonym">Patinopecten yessoensis</name>
    <dbReference type="NCBI Taxonomy" id="6573"/>
    <lineage>
        <taxon>Eukaryota</taxon>
        <taxon>Metazoa</taxon>
        <taxon>Spiralia</taxon>
        <taxon>Lophotrochozoa</taxon>
        <taxon>Mollusca</taxon>
        <taxon>Bivalvia</taxon>
        <taxon>Autobranchia</taxon>
        <taxon>Pteriomorphia</taxon>
        <taxon>Pectinida</taxon>
        <taxon>Pectinoidea</taxon>
        <taxon>Pectinidae</taxon>
        <taxon>Mizuhopecten</taxon>
    </lineage>
</organism>
<dbReference type="GO" id="GO:0004674">
    <property type="term" value="F:protein serine/threonine kinase activity"/>
    <property type="evidence" value="ECO:0007669"/>
    <property type="project" value="UniProtKB-KW"/>
</dbReference>
<dbReference type="CDD" id="cd04515">
    <property type="entry name" value="Alpha_kinase"/>
    <property type="match status" value="1"/>
</dbReference>
<dbReference type="Pfam" id="PF02816">
    <property type="entry name" value="Alpha_kinase"/>
    <property type="match status" value="1"/>
</dbReference>
<sequence>MGQQYSVETLTASDESDGGKYWSSFEPYPSKVGGRKLAYLGLLNGGGPKAGEKCIVKVLKNGIGTYADWNCDLKKARAARDMAKTFGVEMKDRDIDAHFNFIIPILAEIDEVSMFTCMNVVMRKPRKKFHEFELVSIEPYLDGKFELFEFGSSSHYNAVVAHAFSHYTWLKSRGEFVITGLKGVQQLNKYNLTIPTIHSRSQKFVHTDKGYKGIEDFFSTHRCNDLCRVWPRPDNVLQRPKLSNSEIDMMSLQLQNMAEIQPKGAAPAAMRMSVSDMYLMRNYPIRTGSHQDSRNCACSYFGLQCSHKHHPVSMVMCTTRSALENDVFL</sequence>
<gene>
    <name evidence="7" type="ORF">KP79_PYT14315</name>
</gene>
<dbReference type="InterPro" id="IPR011009">
    <property type="entry name" value="Kinase-like_dom_sf"/>
</dbReference>
<dbReference type="SUPFAM" id="SSF56112">
    <property type="entry name" value="Protein kinase-like (PK-like)"/>
    <property type="match status" value="1"/>
</dbReference>
<evidence type="ECO:0000313" key="7">
    <source>
        <dbReference type="EMBL" id="OWF37995.1"/>
    </source>
</evidence>
<dbReference type="GO" id="GO:0005524">
    <property type="term" value="F:ATP binding"/>
    <property type="evidence" value="ECO:0007669"/>
    <property type="project" value="UniProtKB-KW"/>
</dbReference>
<accession>A0A210PNB5</accession>
<keyword evidence="2" id="KW-0808">Transferase</keyword>
<dbReference type="Proteomes" id="UP000242188">
    <property type="component" value="Unassembled WGS sequence"/>
</dbReference>
<comment type="caution">
    <text evidence="7">The sequence shown here is derived from an EMBL/GenBank/DDBJ whole genome shotgun (WGS) entry which is preliminary data.</text>
</comment>
<evidence type="ECO:0000259" key="6">
    <source>
        <dbReference type="PROSITE" id="PS51158"/>
    </source>
</evidence>